<feature type="domain" description="Protein kinase" evidence="10">
    <location>
        <begin position="26"/>
        <end position="302"/>
    </location>
</feature>
<evidence type="ECO:0000313" key="11">
    <source>
        <dbReference type="EMBL" id="KAF2451857.1"/>
    </source>
</evidence>
<evidence type="ECO:0000256" key="7">
    <source>
        <dbReference type="ARBA" id="ARBA00033194"/>
    </source>
</evidence>
<evidence type="ECO:0000256" key="5">
    <source>
        <dbReference type="ARBA" id="ARBA00019973"/>
    </source>
</evidence>
<dbReference type="Proteomes" id="UP000799764">
    <property type="component" value="Unassembled WGS sequence"/>
</dbReference>
<dbReference type="InterPro" id="IPR011009">
    <property type="entry name" value="Kinase-like_dom_sf"/>
</dbReference>
<comment type="function">
    <text evidence="1">Component of the EKC/KEOPS complex that is required for the formation of a threonylcarbamoyl group on adenosine at position 37 (t(6)A37) in tRNAs that read codons beginning with adenine. The complex is probably involved in the transfer of the threonylcarbamoyl moiety of threonylcarbamoyl-AMP (TC-AMP) to the N6 group of A37. BUD32 has ATPase activity in the context of the EKC/KEOPS complex and likely plays a supporting role to the catalytic subunit KAE1. The EKC/KEOPS complex also promotes both telomere uncapping and telomere elongation. The complex is required for efficient recruitment of transcriptional coactivators.</text>
</comment>
<evidence type="ECO:0000256" key="6">
    <source>
        <dbReference type="ARBA" id="ARBA00030980"/>
    </source>
</evidence>
<gene>
    <name evidence="11" type="ORF">P171DRAFT_438524</name>
</gene>
<dbReference type="OrthoDB" id="3786706at2759"/>
<protein>
    <recommendedName>
        <fullName evidence="5">EKC/KEOPS complex subunit BUD32</fullName>
        <ecNumber evidence="3">2.7.11.1</ecNumber>
    </recommendedName>
    <alternativeName>
        <fullName evidence="6 7">Atypical Serine/threonine protein kinase BUD32</fullName>
    </alternativeName>
    <alternativeName>
        <fullName evidence="4">EKC/KEOPS complex subunit bud32</fullName>
    </alternativeName>
</protein>
<name>A0A9P4PX45_9PLEO</name>
<sequence length="302" mass="32988">MSTAAGEGQPEHSRKADVSSVTNGAFRPLLLSGTGGVGDIWICVSNTEEAARISGLKNFGTKGGPGSLYAVKIPSKGTQDALPQEVTALKHVAFIPTPNNKHMQQYVAHDMLHDETTWLASQAVVGCTLWQLHKVAEAESTPLPKSLVLTIALQLCDALDALQDMNPPFFHEDLCHSNIMLDLEMRDGKGAPTVVVIDFGRGRPRKDPPNIDLDLSTFYRVVDDLASWGSAGSGQDSKWDSFVEFVASNNSTFEKKPCKEFRKQFEGYGKDIWDGISEDDRAKIDLLLNEASQIMVRARSLA</sequence>
<comment type="subunit">
    <text evidence="2">Component of the EKC/KEOPS complex composed of at least BUD32, CGI121, GON7, KAE1 and PCC1; the whole complex dimerizes.</text>
</comment>
<dbReference type="EC" id="2.7.11.1" evidence="3"/>
<organism evidence="11 12">
    <name type="scientific">Karstenula rhodostoma CBS 690.94</name>
    <dbReference type="NCBI Taxonomy" id="1392251"/>
    <lineage>
        <taxon>Eukaryota</taxon>
        <taxon>Fungi</taxon>
        <taxon>Dikarya</taxon>
        <taxon>Ascomycota</taxon>
        <taxon>Pezizomycotina</taxon>
        <taxon>Dothideomycetes</taxon>
        <taxon>Pleosporomycetidae</taxon>
        <taxon>Pleosporales</taxon>
        <taxon>Massarineae</taxon>
        <taxon>Didymosphaeriaceae</taxon>
        <taxon>Karstenula</taxon>
    </lineage>
</organism>
<proteinExistence type="predicted"/>
<dbReference type="EMBL" id="MU001492">
    <property type="protein sequence ID" value="KAF2451857.1"/>
    <property type="molecule type" value="Genomic_DNA"/>
</dbReference>
<evidence type="ECO:0000256" key="4">
    <source>
        <dbReference type="ARBA" id="ARBA00013948"/>
    </source>
</evidence>
<evidence type="ECO:0000256" key="8">
    <source>
        <dbReference type="ARBA" id="ARBA00047899"/>
    </source>
</evidence>
<dbReference type="SUPFAM" id="SSF56112">
    <property type="entry name" value="Protein kinase-like (PK-like)"/>
    <property type="match status" value="1"/>
</dbReference>
<dbReference type="InterPro" id="IPR008266">
    <property type="entry name" value="Tyr_kinase_AS"/>
</dbReference>
<accession>A0A9P4PX45</accession>
<evidence type="ECO:0000256" key="3">
    <source>
        <dbReference type="ARBA" id="ARBA00012513"/>
    </source>
</evidence>
<comment type="catalytic activity">
    <reaction evidence="8">
        <text>L-threonyl-[protein] + ATP = O-phospho-L-threonyl-[protein] + ADP + H(+)</text>
        <dbReference type="Rhea" id="RHEA:46608"/>
        <dbReference type="Rhea" id="RHEA-COMP:11060"/>
        <dbReference type="Rhea" id="RHEA-COMP:11605"/>
        <dbReference type="ChEBI" id="CHEBI:15378"/>
        <dbReference type="ChEBI" id="CHEBI:30013"/>
        <dbReference type="ChEBI" id="CHEBI:30616"/>
        <dbReference type="ChEBI" id="CHEBI:61977"/>
        <dbReference type="ChEBI" id="CHEBI:456216"/>
        <dbReference type="EC" id="2.7.11.1"/>
    </reaction>
</comment>
<dbReference type="PROSITE" id="PS00109">
    <property type="entry name" value="PROTEIN_KINASE_TYR"/>
    <property type="match status" value="1"/>
</dbReference>
<evidence type="ECO:0000259" key="10">
    <source>
        <dbReference type="PROSITE" id="PS50011"/>
    </source>
</evidence>
<dbReference type="AlphaFoldDB" id="A0A9P4PX45"/>
<dbReference type="Gene3D" id="1.10.510.10">
    <property type="entry name" value="Transferase(Phosphotransferase) domain 1"/>
    <property type="match status" value="1"/>
</dbReference>
<evidence type="ECO:0000256" key="2">
    <source>
        <dbReference type="ARBA" id="ARBA00011534"/>
    </source>
</evidence>
<keyword evidence="12" id="KW-1185">Reference proteome</keyword>
<evidence type="ECO:0000256" key="9">
    <source>
        <dbReference type="ARBA" id="ARBA00048679"/>
    </source>
</evidence>
<dbReference type="GO" id="GO:0005524">
    <property type="term" value="F:ATP binding"/>
    <property type="evidence" value="ECO:0007669"/>
    <property type="project" value="InterPro"/>
</dbReference>
<evidence type="ECO:0000256" key="1">
    <source>
        <dbReference type="ARBA" id="ARBA00003747"/>
    </source>
</evidence>
<evidence type="ECO:0000313" key="12">
    <source>
        <dbReference type="Proteomes" id="UP000799764"/>
    </source>
</evidence>
<dbReference type="PROSITE" id="PS50011">
    <property type="entry name" value="PROTEIN_KINASE_DOM"/>
    <property type="match status" value="1"/>
</dbReference>
<comment type="caution">
    <text evidence="11">The sequence shown here is derived from an EMBL/GenBank/DDBJ whole genome shotgun (WGS) entry which is preliminary data.</text>
</comment>
<dbReference type="SMART" id="SM00220">
    <property type="entry name" value="S_TKc"/>
    <property type="match status" value="1"/>
</dbReference>
<comment type="catalytic activity">
    <reaction evidence="9">
        <text>L-seryl-[protein] + ATP = O-phospho-L-seryl-[protein] + ADP + H(+)</text>
        <dbReference type="Rhea" id="RHEA:17989"/>
        <dbReference type="Rhea" id="RHEA-COMP:9863"/>
        <dbReference type="Rhea" id="RHEA-COMP:11604"/>
        <dbReference type="ChEBI" id="CHEBI:15378"/>
        <dbReference type="ChEBI" id="CHEBI:29999"/>
        <dbReference type="ChEBI" id="CHEBI:30616"/>
        <dbReference type="ChEBI" id="CHEBI:83421"/>
        <dbReference type="ChEBI" id="CHEBI:456216"/>
        <dbReference type="EC" id="2.7.11.1"/>
    </reaction>
</comment>
<reference evidence="11" key="1">
    <citation type="journal article" date="2020" name="Stud. Mycol.">
        <title>101 Dothideomycetes genomes: a test case for predicting lifestyles and emergence of pathogens.</title>
        <authorList>
            <person name="Haridas S."/>
            <person name="Albert R."/>
            <person name="Binder M."/>
            <person name="Bloem J."/>
            <person name="Labutti K."/>
            <person name="Salamov A."/>
            <person name="Andreopoulos B."/>
            <person name="Baker S."/>
            <person name="Barry K."/>
            <person name="Bills G."/>
            <person name="Bluhm B."/>
            <person name="Cannon C."/>
            <person name="Castanera R."/>
            <person name="Culley D."/>
            <person name="Daum C."/>
            <person name="Ezra D."/>
            <person name="Gonzalez J."/>
            <person name="Henrissat B."/>
            <person name="Kuo A."/>
            <person name="Liang C."/>
            <person name="Lipzen A."/>
            <person name="Lutzoni F."/>
            <person name="Magnuson J."/>
            <person name="Mondo S."/>
            <person name="Nolan M."/>
            <person name="Ohm R."/>
            <person name="Pangilinan J."/>
            <person name="Park H.-J."/>
            <person name="Ramirez L."/>
            <person name="Alfaro M."/>
            <person name="Sun H."/>
            <person name="Tritt A."/>
            <person name="Yoshinaga Y."/>
            <person name="Zwiers L.-H."/>
            <person name="Turgeon B."/>
            <person name="Goodwin S."/>
            <person name="Spatafora J."/>
            <person name="Crous P."/>
            <person name="Grigoriev I."/>
        </authorList>
    </citation>
    <scope>NUCLEOTIDE SEQUENCE</scope>
    <source>
        <strain evidence="11">CBS 690.94</strain>
    </source>
</reference>
<dbReference type="InterPro" id="IPR000719">
    <property type="entry name" value="Prot_kinase_dom"/>
</dbReference>
<dbReference type="GO" id="GO:0004674">
    <property type="term" value="F:protein serine/threonine kinase activity"/>
    <property type="evidence" value="ECO:0007669"/>
    <property type="project" value="UniProtKB-EC"/>
</dbReference>